<keyword evidence="3" id="KW-1185">Reference proteome</keyword>
<organism evidence="2 3">
    <name type="scientific">Parvularcula lutaonensis</name>
    <dbReference type="NCBI Taxonomy" id="491923"/>
    <lineage>
        <taxon>Bacteria</taxon>
        <taxon>Pseudomonadati</taxon>
        <taxon>Pseudomonadota</taxon>
        <taxon>Alphaproteobacteria</taxon>
        <taxon>Parvularculales</taxon>
        <taxon>Parvularculaceae</taxon>
        <taxon>Parvularcula</taxon>
    </lineage>
</organism>
<dbReference type="Proteomes" id="UP001595607">
    <property type="component" value="Unassembled WGS sequence"/>
</dbReference>
<protein>
    <submittedName>
        <fullName evidence="2">Uncharacterized protein</fullName>
    </submittedName>
</protein>
<dbReference type="RefSeq" id="WP_189570243.1">
    <property type="nucleotide sequence ID" value="NZ_BMXU01000001.1"/>
</dbReference>
<dbReference type="EMBL" id="JBHRVA010000002">
    <property type="protein sequence ID" value="MFC3302195.1"/>
    <property type="molecule type" value="Genomic_DNA"/>
</dbReference>
<comment type="caution">
    <text evidence="2">The sequence shown here is derived from an EMBL/GenBank/DDBJ whole genome shotgun (WGS) entry which is preliminary data.</text>
</comment>
<reference evidence="3" key="1">
    <citation type="journal article" date="2019" name="Int. J. Syst. Evol. Microbiol.">
        <title>The Global Catalogue of Microorganisms (GCM) 10K type strain sequencing project: providing services to taxonomists for standard genome sequencing and annotation.</title>
        <authorList>
            <consortium name="The Broad Institute Genomics Platform"/>
            <consortium name="The Broad Institute Genome Sequencing Center for Infectious Disease"/>
            <person name="Wu L."/>
            <person name="Ma J."/>
        </authorList>
    </citation>
    <scope>NUCLEOTIDE SEQUENCE [LARGE SCALE GENOMIC DNA]</scope>
    <source>
        <strain evidence="3">KCTC 22245</strain>
    </source>
</reference>
<name>A0ABV7MA31_9PROT</name>
<evidence type="ECO:0000313" key="2">
    <source>
        <dbReference type="EMBL" id="MFC3302195.1"/>
    </source>
</evidence>
<proteinExistence type="predicted"/>
<evidence type="ECO:0000313" key="3">
    <source>
        <dbReference type="Proteomes" id="UP001595607"/>
    </source>
</evidence>
<feature type="region of interest" description="Disordered" evidence="1">
    <location>
        <begin position="178"/>
        <end position="204"/>
    </location>
</feature>
<evidence type="ECO:0000256" key="1">
    <source>
        <dbReference type="SAM" id="MobiDB-lite"/>
    </source>
</evidence>
<sequence>MKKANTNTIVAVAALVTSVVAVFIAWDEARLQRQNQAATFMPILETQPSFSLGTNDLRLGFTIRNSGHGTAFVQFAEFRYDGEPLRTYSDFARKVLTEELGRSADLSWYSMEGFLIAGESKPVLSFRWEDTEENREALSELLSTKLADRTEKTSLVLCYCSVFDECWQQASLGSAQPKRVRSCPEGDDPSEVYWQTRDIDGEAT</sequence>
<gene>
    <name evidence="2" type="ORF">ACFONP_05560</name>
</gene>
<accession>A0ABV7MA31</accession>